<evidence type="ECO:0000313" key="2">
    <source>
        <dbReference type="Proteomes" id="UP001354931"/>
    </source>
</evidence>
<dbReference type="InterPro" id="IPR006311">
    <property type="entry name" value="TAT_signal"/>
</dbReference>
<organism evidence="1 2">
    <name type="scientific">Streptomyces endophyticus</name>
    <dbReference type="NCBI Taxonomy" id="714166"/>
    <lineage>
        <taxon>Bacteria</taxon>
        <taxon>Bacillati</taxon>
        <taxon>Actinomycetota</taxon>
        <taxon>Actinomycetes</taxon>
        <taxon>Kitasatosporales</taxon>
        <taxon>Streptomycetaceae</taxon>
        <taxon>Streptomyces</taxon>
    </lineage>
</organism>
<gene>
    <name evidence="1" type="ORF">OKJ99_13860</name>
</gene>
<dbReference type="EMBL" id="JAOZYC010000098">
    <property type="protein sequence ID" value="MEB8338581.1"/>
    <property type="molecule type" value="Genomic_DNA"/>
</dbReference>
<accession>A0ABU6F6R3</accession>
<reference evidence="1 2" key="1">
    <citation type="submission" date="2022-10" db="EMBL/GenBank/DDBJ databases">
        <authorList>
            <person name="Xie J."/>
            <person name="Shen N."/>
        </authorList>
    </citation>
    <scope>NUCLEOTIDE SEQUENCE [LARGE SCALE GENOMIC DNA]</scope>
    <source>
        <strain evidence="1 2">YIM65594</strain>
    </source>
</reference>
<proteinExistence type="predicted"/>
<name>A0ABU6F6R3_9ACTN</name>
<evidence type="ECO:0000313" key="1">
    <source>
        <dbReference type="EMBL" id="MEB8338581.1"/>
    </source>
</evidence>
<protein>
    <recommendedName>
        <fullName evidence="3">ATP-binding protein</fullName>
    </recommendedName>
</protein>
<comment type="caution">
    <text evidence="1">The sequence shown here is derived from an EMBL/GenBank/DDBJ whole genome shotgun (WGS) entry which is preliminary data.</text>
</comment>
<evidence type="ECO:0008006" key="3">
    <source>
        <dbReference type="Google" id="ProtNLM"/>
    </source>
</evidence>
<keyword evidence="2" id="KW-1185">Reference proteome</keyword>
<dbReference type="Proteomes" id="UP001354931">
    <property type="component" value="Unassembled WGS sequence"/>
</dbReference>
<dbReference type="PROSITE" id="PS51318">
    <property type="entry name" value="TAT"/>
    <property type="match status" value="1"/>
</dbReference>
<dbReference type="RefSeq" id="WP_326016376.1">
    <property type="nucleotide sequence ID" value="NZ_JAOZYC010000098.1"/>
</dbReference>
<sequence>MARHVDHKPSSVRRTLMRVGLTVTAAGAVVAGGGAAASAAPIPLPQSSTGDSNIDGAAEGVSTALNSATSNGLGTLKKLPLDPLAGTGVDPLANSIGTQVADFAPVSTSAVTGPVASGASLEELPVVGPVTGVLPG</sequence>